<reference evidence="4" key="1">
    <citation type="submission" date="2016-10" db="EMBL/GenBank/DDBJ databases">
        <authorList>
            <person name="Varghese N."/>
            <person name="Submissions S."/>
        </authorList>
    </citation>
    <scope>NUCLEOTIDE SEQUENCE [LARGE SCALE GENOMIC DNA]</scope>
    <source>
        <strain evidence="4">DSM 24499</strain>
    </source>
</reference>
<keyword evidence="1" id="KW-0472">Membrane</keyword>
<dbReference type="InterPro" id="IPR001357">
    <property type="entry name" value="BRCT_dom"/>
</dbReference>
<dbReference type="Gene3D" id="3.40.50.10190">
    <property type="entry name" value="BRCT domain"/>
    <property type="match status" value="1"/>
</dbReference>
<dbReference type="EMBL" id="FOKV01000002">
    <property type="protein sequence ID" value="SFC08981.1"/>
    <property type="molecule type" value="Genomic_DNA"/>
</dbReference>
<evidence type="ECO:0000313" key="3">
    <source>
        <dbReference type="EMBL" id="SFC08981.1"/>
    </source>
</evidence>
<dbReference type="Pfam" id="PF00533">
    <property type="entry name" value="BRCT"/>
    <property type="match status" value="1"/>
</dbReference>
<keyword evidence="1" id="KW-0812">Transmembrane</keyword>
<evidence type="ECO:0000256" key="1">
    <source>
        <dbReference type="SAM" id="Phobius"/>
    </source>
</evidence>
<proteinExistence type="predicted"/>
<keyword evidence="4" id="KW-1185">Reference proteome</keyword>
<dbReference type="SUPFAM" id="SSF52113">
    <property type="entry name" value="BRCT domain"/>
    <property type="match status" value="1"/>
</dbReference>
<evidence type="ECO:0000313" key="4">
    <source>
        <dbReference type="Proteomes" id="UP000199438"/>
    </source>
</evidence>
<name>A0A1I1GBN6_9FLAO</name>
<organism evidence="3 4">
    <name type="scientific">Zunongwangia mangrovi</name>
    <dbReference type="NCBI Taxonomy" id="1334022"/>
    <lineage>
        <taxon>Bacteria</taxon>
        <taxon>Pseudomonadati</taxon>
        <taxon>Bacteroidota</taxon>
        <taxon>Flavobacteriia</taxon>
        <taxon>Flavobacteriales</taxon>
        <taxon>Flavobacteriaceae</taxon>
        <taxon>Zunongwangia</taxon>
    </lineage>
</organism>
<dbReference type="InterPro" id="IPR036420">
    <property type="entry name" value="BRCT_dom_sf"/>
</dbReference>
<protein>
    <recommendedName>
        <fullName evidence="2">BRCT domain-containing protein</fullName>
    </recommendedName>
</protein>
<dbReference type="STRING" id="1334022.SAMN04487907_102201"/>
<feature type="transmembrane region" description="Helical" evidence="1">
    <location>
        <begin position="12"/>
        <end position="35"/>
    </location>
</feature>
<dbReference type="AlphaFoldDB" id="A0A1I1GBN6"/>
<gene>
    <name evidence="3" type="ORF">SAMN04487907_102201</name>
</gene>
<accession>A0A1I1GBN6</accession>
<dbReference type="Proteomes" id="UP000199438">
    <property type="component" value="Unassembled WGS sequence"/>
</dbReference>
<sequence>MIVTNHTLTMTLQIIITAYILLLLGIIYLTWNYYFVSSKEEEIKQNIEVEEKSTDSFEGKKVVFDGKLDELREESIKCDLLSKNAIVEEKMAMDTNFLITGKNPDWLVVEEAKEHGITIVDEMDWQKAIKLNKSKFPSKNNLRDNTGARKVNSAEII</sequence>
<evidence type="ECO:0000259" key="2">
    <source>
        <dbReference type="Pfam" id="PF00533"/>
    </source>
</evidence>
<feature type="domain" description="BRCT" evidence="2">
    <location>
        <begin position="57"/>
        <end position="123"/>
    </location>
</feature>
<keyword evidence="1" id="KW-1133">Transmembrane helix</keyword>